<feature type="modified residue" description="Phosphohistidine" evidence="2">
    <location>
        <position position="10"/>
    </location>
</feature>
<keyword evidence="1" id="KW-0902">Two-component regulatory system</keyword>
<dbReference type="Pfam" id="PF01627">
    <property type="entry name" value="Hpt"/>
    <property type="match status" value="1"/>
</dbReference>
<dbReference type="Proteomes" id="UP000241421">
    <property type="component" value="Unassembled WGS sequence"/>
</dbReference>
<protein>
    <submittedName>
        <fullName evidence="4">Hpt domain-containing protein</fullName>
    </submittedName>
</protein>
<comment type="caution">
    <text evidence="4">The sequence shown here is derived from an EMBL/GenBank/DDBJ whole genome shotgun (WGS) entry which is preliminary data.</text>
</comment>
<evidence type="ECO:0000313" key="5">
    <source>
        <dbReference type="Proteomes" id="UP000241421"/>
    </source>
</evidence>
<sequence>DAGALERCAHRLQGSASGQSASPAAEAARALALCGRAGDLGQAQPLLRALHARVDELIEQLRAFAGERA</sequence>
<evidence type="ECO:0000259" key="3">
    <source>
        <dbReference type="PROSITE" id="PS50894"/>
    </source>
</evidence>
<evidence type="ECO:0000256" key="1">
    <source>
        <dbReference type="ARBA" id="ARBA00023012"/>
    </source>
</evidence>
<gene>
    <name evidence="4" type="ORF">C7C56_000310</name>
</gene>
<accession>A0A2U2I7M6</accession>
<evidence type="ECO:0000256" key="2">
    <source>
        <dbReference type="PROSITE-ProRule" id="PRU00110"/>
    </source>
</evidence>
<dbReference type="SUPFAM" id="SSF47226">
    <property type="entry name" value="Histidine-containing phosphotransfer domain, HPT domain"/>
    <property type="match status" value="1"/>
</dbReference>
<keyword evidence="5" id="KW-1185">Reference proteome</keyword>
<organism evidence="4 5">
    <name type="scientific">Massilia glaciei</name>
    <dbReference type="NCBI Taxonomy" id="1524097"/>
    <lineage>
        <taxon>Bacteria</taxon>
        <taxon>Pseudomonadati</taxon>
        <taxon>Pseudomonadota</taxon>
        <taxon>Betaproteobacteria</taxon>
        <taxon>Burkholderiales</taxon>
        <taxon>Oxalobacteraceae</taxon>
        <taxon>Telluria group</taxon>
        <taxon>Massilia</taxon>
    </lineage>
</organism>
<dbReference type="RefSeq" id="WP_219933077.1">
    <property type="nucleotide sequence ID" value="NZ_PXWF02000005.1"/>
</dbReference>
<name>A0A2U2I7M6_9BURK</name>
<dbReference type="InterPro" id="IPR008207">
    <property type="entry name" value="Sig_transdc_His_kin_Hpt_dom"/>
</dbReference>
<dbReference type="GO" id="GO:0000160">
    <property type="term" value="P:phosphorelay signal transduction system"/>
    <property type="evidence" value="ECO:0007669"/>
    <property type="project" value="UniProtKB-KW"/>
</dbReference>
<dbReference type="GO" id="GO:0004672">
    <property type="term" value="F:protein kinase activity"/>
    <property type="evidence" value="ECO:0007669"/>
    <property type="project" value="UniProtKB-ARBA"/>
</dbReference>
<reference evidence="4 5" key="1">
    <citation type="submission" date="2018-04" db="EMBL/GenBank/DDBJ databases">
        <title>Massilia violaceinigra sp. nov., a novel purple-pigmented bacterium isolated from Tianshan glacier, Xinjiang, China.</title>
        <authorList>
            <person name="Wang H."/>
        </authorList>
    </citation>
    <scope>NUCLEOTIDE SEQUENCE [LARGE SCALE GENOMIC DNA]</scope>
    <source>
        <strain evidence="4 5">B448-2</strain>
    </source>
</reference>
<feature type="non-terminal residue" evidence="4">
    <location>
        <position position="1"/>
    </location>
</feature>
<dbReference type="InterPro" id="IPR036641">
    <property type="entry name" value="HPT_dom_sf"/>
</dbReference>
<evidence type="ECO:0000313" key="4">
    <source>
        <dbReference type="EMBL" id="PWF55741.1"/>
    </source>
</evidence>
<keyword evidence="2" id="KW-0597">Phosphoprotein</keyword>
<dbReference type="PROSITE" id="PS50894">
    <property type="entry name" value="HPT"/>
    <property type="match status" value="1"/>
</dbReference>
<proteinExistence type="predicted"/>
<dbReference type="AlphaFoldDB" id="A0A2U2I7M6"/>
<dbReference type="EMBL" id="PXWF02000005">
    <property type="protein sequence ID" value="PWF55741.1"/>
    <property type="molecule type" value="Genomic_DNA"/>
</dbReference>
<dbReference type="Gene3D" id="1.20.120.160">
    <property type="entry name" value="HPT domain"/>
    <property type="match status" value="1"/>
</dbReference>
<feature type="domain" description="HPt" evidence="3">
    <location>
        <begin position="1"/>
        <end position="64"/>
    </location>
</feature>